<feature type="signal peptide" evidence="1">
    <location>
        <begin position="1"/>
        <end position="22"/>
    </location>
</feature>
<reference evidence="2 3" key="1">
    <citation type="submission" date="2020-08" db="EMBL/GenBank/DDBJ databases">
        <title>Genomic Encyclopedia of Type Strains, Phase IV (KMG-IV): sequencing the most valuable type-strain genomes for metagenomic binning, comparative biology and taxonomic classification.</title>
        <authorList>
            <person name="Goeker M."/>
        </authorList>
    </citation>
    <scope>NUCLEOTIDE SEQUENCE [LARGE SCALE GENOMIC DNA]</scope>
    <source>
        <strain evidence="2 3">DSM 15867</strain>
    </source>
</reference>
<comment type="caution">
    <text evidence="2">The sequence shown here is derived from an EMBL/GenBank/DDBJ whole genome shotgun (WGS) entry which is preliminary data.</text>
</comment>
<dbReference type="RefSeq" id="WP_184111024.1">
    <property type="nucleotide sequence ID" value="NZ_JACHNY010000001.1"/>
</dbReference>
<name>A0A7W7EYD8_9SPHN</name>
<accession>A0A7W7EYD8</accession>
<evidence type="ECO:0000256" key="1">
    <source>
        <dbReference type="SAM" id="SignalP"/>
    </source>
</evidence>
<dbReference type="GO" id="GO:0071468">
    <property type="term" value="P:cellular response to acidic pH"/>
    <property type="evidence" value="ECO:0007669"/>
    <property type="project" value="InterPro"/>
</dbReference>
<evidence type="ECO:0008006" key="4">
    <source>
        <dbReference type="Google" id="ProtNLM"/>
    </source>
</evidence>
<feature type="chain" id="PRO_5030545855" description="Succinate dehydrogenase" evidence="1">
    <location>
        <begin position="23"/>
        <end position="127"/>
    </location>
</feature>
<organism evidence="2 3">
    <name type="scientific">Sphingomonas abaci</name>
    <dbReference type="NCBI Taxonomy" id="237611"/>
    <lineage>
        <taxon>Bacteria</taxon>
        <taxon>Pseudomonadati</taxon>
        <taxon>Pseudomonadota</taxon>
        <taxon>Alphaproteobacteria</taxon>
        <taxon>Sphingomonadales</taxon>
        <taxon>Sphingomonadaceae</taxon>
        <taxon>Sphingomonas</taxon>
    </lineage>
</organism>
<dbReference type="Gene3D" id="1.10.890.10">
    <property type="entry name" value="HNS-dependent expression A"/>
    <property type="match status" value="1"/>
</dbReference>
<sequence length="127" mass="13350">MNKLMIGCVGASLMLVAGAAGAQPWVAEQARIPLNNGAAMEVISLVKNGPVDRTVACRDTADVLATFRPEAVAFDVTHNRKGKPVDQEQVAGVETFTPVAFQNCQVTAGNHIQPDVDKTLGWAPPVG</sequence>
<dbReference type="AlphaFoldDB" id="A0A7W7EYD8"/>
<dbReference type="Proteomes" id="UP000574769">
    <property type="component" value="Unassembled WGS sequence"/>
</dbReference>
<gene>
    <name evidence="2" type="ORF">GGQ96_000401</name>
</gene>
<dbReference type="GO" id="GO:0030288">
    <property type="term" value="C:outer membrane-bounded periplasmic space"/>
    <property type="evidence" value="ECO:0007669"/>
    <property type="project" value="InterPro"/>
</dbReference>
<dbReference type="SUPFAM" id="SSF47752">
    <property type="entry name" value="Protein HNS-dependent expression A, HdeA"/>
    <property type="match status" value="1"/>
</dbReference>
<dbReference type="EMBL" id="JACHNY010000001">
    <property type="protein sequence ID" value="MBB4616295.1"/>
    <property type="molecule type" value="Genomic_DNA"/>
</dbReference>
<keyword evidence="1" id="KW-0732">Signal</keyword>
<dbReference type="InterPro" id="IPR038303">
    <property type="entry name" value="HdeA/HdeB_sf"/>
</dbReference>
<proteinExistence type="predicted"/>
<keyword evidence="3" id="KW-1185">Reference proteome</keyword>
<evidence type="ECO:0000313" key="3">
    <source>
        <dbReference type="Proteomes" id="UP000574769"/>
    </source>
</evidence>
<dbReference type="InterPro" id="IPR036831">
    <property type="entry name" value="HdeA_sf"/>
</dbReference>
<protein>
    <recommendedName>
        <fullName evidence="4">Succinate dehydrogenase</fullName>
    </recommendedName>
</protein>
<evidence type="ECO:0000313" key="2">
    <source>
        <dbReference type="EMBL" id="MBB4616295.1"/>
    </source>
</evidence>